<feature type="transmembrane region" description="Helical" evidence="6">
    <location>
        <begin position="73"/>
        <end position="92"/>
    </location>
</feature>
<keyword evidence="3 6" id="KW-0812">Transmembrane</keyword>
<evidence type="ECO:0000313" key="8">
    <source>
        <dbReference type="Proteomes" id="UP000006911"/>
    </source>
</evidence>
<evidence type="ECO:0000256" key="4">
    <source>
        <dbReference type="ARBA" id="ARBA00022989"/>
    </source>
</evidence>
<keyword evidence="4 6" id="KW-1133">Transmembrane helix</keyword>
<dbReference type="eggNOG" id="KOG2466">
    <property type="taxonomic scope" value="Eukaryota"/>
</dbReference>
<dbReference type="Pfam" id="PF02133">
    <property type="entry name" value="Transp_cyt_pur"/>
    <property type="match status" value="1"/>
</dbReference>
<dbReference type="Gene3D" id="1.10.4160.10">
    <property type="entry name" value="Hydantoin permease"/>
    <property type="match status" value="1"/>
</dbReference>
<gene>
    <name evidence="7" type="ORF">GSTUM_00009351001</name>
</gene>
<keyword evidence="8" id="KW-1185">Reference proteome</keyword>
<name>D5GK40_TUBMM</name>
<dbReference type="RefSeq" id="XP_002840692.1">
    <property type="nucleotide sequence ID" value="XM_002840646.1"/>
</dbReference>
<dbReference type="InterPro" id="IPR001248">
    <property type="entry name" value="Pur-cyt_permease"/>
</dbReference>
<dbReference type="InParanoid" id="D5GK40"/>
<dbReference type="GO" id="GO:0015205">
    <property type="term" value="F:nucleobase transmembrane transporter activity"/>
    <property type="evidence" value="ECO:0007669"/>
    <property type="project" value="TreeGrafter"/>
</dbReference>
<accession>D5GK40</accession>
<evidence type="ECO:0000256" key="2">
    <source>
        <dbReference type="ARBA" id="ARBA00008974"/>
    </source>
</evidence>
<evidence type="ECO:0000256" key="3">
    <source>
        <dbReference type="ARBA" id="ARBA00022692"/>
    </source>
</evidence>
<dbReference type="KEGG" id="tml:GSTUM_00009351001"/>
<dbReference type="GeneID" id="9186920"/>
<organism evidence="7 8">
    <name type="scientific">Tuber melanosporum (strain Mel28)</name>
    <name type="common">Perigord black truffle</name>
    <dbReference type="NCBI Taxonomy" id="656061"/>
    <lineage>
        <taxon>Eukaryota</taxon>
        <taxon>Fungi</taxon>
        <taxon>Dikarya</taxon>
        <taxon>Ascomycota</taxon>
        <taxon>Pezizomycotina</taxon>
        <taxon>Pezizomycetes</taxon>
        <taxon>Pezizales</taxon>
        <taxon>Tuberaceae</taxon>
        <taxon>Tuber</taxon>
    </lineage>
</organism>
<comment type="subcellular location">
    <subcellularLocation>
        <location evidence="1">Membrane</location>
        <topology evidence="1">Multi-pass membrane protein</topology>
    </subcellularLocation>
</comment>
<comment type="similarity">
    <text evidence="2">Belongs to the purine-cytosine permease (2.A.39) family.</text>
</comment>
<feature type="transmembrane region" description="Helical" evidence="6">
    <location>
        <begin position="42"/>
        <end position="61"/>
    </location>
</feature>
<proteinExistence type="inferred from homology"/>
<reference evidence="7 8" key="1">
    <citation type="journal article" date="2010" name="Nature">
        <title>Perigord black truffle genome uncovers evolutionary origins and mechanisms of symbiosis.</title>
        <authorList>
            <person name="Martin F."/>
            <person name="Kohler A."/>
            <person name="Murat C."/>
            <person name="Balestrini R."/>
            <person name="Coutinho P.M."/>
            <person name="Jaillon O."/>
            <person name="Montanini B."/>
            <person name="Morin E."/>
            <person name="Noel B."/>
            <person name="Percudani R."/>
            <person name="Porcel B."/>
            <person name="Rubini A."/>
            <person name="Amicucci A."/>
            <person name="Amselem J."/>
            <person name="Anthouard V."/>
            <person name="Arcioni S."/>
            <person name="Artiguenave F."/>
            <person name="Aury J.M."/>
            <person name="Ballario P."/>
            <person name="Bolchi A."/>
            <person name="Brenna A."/>
            <person name="Brun A."/>
            <person name="Buee M."/>
            <person name="Cantarel B."/>
            <person name="Chevalier G."/>
            <person name="Couloux A."/>
            <person name="Da Silva C."/>
            <person name="Denoeud F."/>
            <person name="Duplessis S."/>
            <person name="Ghignone S."/>
            <person name="Hilselberger B."/>
            <person name="Iotti M."/>
            <person name="Marcais B."/>
            <person name="Mello A."/>
            <person name="Miranda M."/>
            <person name="Pacioni G."/>
            <person name="Quesneville H."/>
            <person name="Riccioni C."/>
            <person name="Ruotolo R."/>
            <person name="Splivallo R."/>
            <person name="Stocchi V."/>
            <person name="Tisserant E."/>
            <person name="Viscomi A.R."/>
            <person name="Zambonelli A."/>
            <person name="Zampieri E."/>
            <person name="Henrissat B."/>
            <person name="Lebrun M.H."/>
            <person name="Paolocci F."/>
            <person name="Bonfante P."/>
            <person name="Ottonello S."/>
            <person name="Wincker P."/>
        </authorList>
    </citation>
    <scope>NUCLEOTIDE SEQUENCE [LARGE SCALE GENOMIC DNA]</scope>
    <source>
        <strain evidence="7 8">Mel28</strain>
    </source>
</reference>
<protein>
    <submittedName>
        <fullName evidence="7">(Perigord truffle) hypothetical protein</fullName>
    </submittedName>
</protein>
<dbReference type="HOGENOM" id="CLU_1741897_0_0_1"/>
<evidence type="ECO:0000256" key="6">
    <source>
        <dbReference type="SAM" id="Phobius"/>
    </source>
</evidence>
<dbReference type="PANTHER" id="PTHR30618">
    <property type="entry name" value="NCS1 FAMILY PURINE/PYRIMIDINE TRANSPORTER"/>
    <property type="match status" value="1"/>
</dbReference>
<dbReference type="GO" id="GO:0005886">
    <property type="term" value="C:plasma membrane"/>
    <property type="evidence" value="ECO:0007669"/>
    <property type="project" value="TreeGrafter"/>
</dbReference>
<dbReference type="PANTHER" id="PTHR30618:SF0">
    <property type="entry name" value="PURINE-URACIL PERMEASE NCS1"/>
    <property type="match status" value="1"/>
</dbReference>
<dbReference type="Proteomes" id="UP000006911">
    <property type="component" value="Unassembled WGS sequence"/>
</dbReference>
<sequence length="151" mass="16969">MGPLAGTIVCDFYLIHKRKLDIRELYKGHRIYWYTYGVNWRAFVSFLLGFLPTLPGFAHSIEKTLDVGDAWKLYTFAWLFGFSVAVVSYYIICTSISPPTESLVEFAVLPPGKVDSSLGTTLEEDVASDHKVEDVAIGEKEIIIESRDSPV</sequence>
<keyword evidence="5 6" id="KW-0472">Membrane</keyword>
<evidence type="ECO:0000256" key="5">
    <source>
        <dbReference type="ARBA" id="ARBA00023136"/>
    </source>
</evidence>
<evidence type="ECO:0000313" key="7">
    <source>
        <dbReference type="EMBL" id="CAZ84883.1"/>
    </source>
</evidence>
<evidence type="ECO:0000256" key="1">
    <source>
        <dbReference type="ARBA" id="ARBA00004141"/>
    </source>
</evidence>
<dbReference type="InterPro" id="IPR045225">
    <property type="entry name" value="Uracil/uridine/allantoin_perm"/>
</dbReference>
<dbReference type="AlphaFoldDB" id="D5GK40"/>
<dbReference type="STRING" id="656061.D5GK40"/>
<dbReference type="EMBL" id="FN430335">
    <property type="protein sequence ID" value="CAZ84883.1"/>
    <property type="molecule type" value="Genomic_DNA"/>
</dbReference>